<gene>
    <name evidence="1" type="ORF">SAMN05661093_09712</name>
</gene>
<evidence type="ECO:0000313" key="1">
    <source>
        <dbReference type="EMBL" id="SMD26132.1"/>
    </source>
</evidence>
<proteinExistence type="predicted"/>
<dbReference type="RefSeq" id="WP_084433929.1">
    <property type="nucleotide sequence ID" value="NZ_FWXV01000013.1"/>
</dbReference>
<organism evidence="1 2">
    <name type="scientific">Kibdelosporangium aridum</name>
    <dbReference type="NCBI Taxonomy" id="2030"/>
    <lineage>
        <taxon>Bacteria</taxon>
        <taxon>Bacillati</taxon>
        <taxon>Actinomycetota</taxon>
        <taxon>Actinomycetes</taxon>
        <taxon>Pseudonocardiales</taxon>
        <taxon>Pseudonocardiaceae</taxon>
        <taxon>Kibdelosporangium</taxon>
    </lineage>
</organism>
<dbReference type="Proteomes" id="UP000192674">
    <property type="component" value="Unassembled WGS sequence"/>
</dbReference>
<dbReference type="EMBL" id="FWXV01000013">
    <property type="protein sequence ID" value="SMD26132.1"/>
    <property type="molecule type" value="Genomic_DNA"/>
</dbReference>
<reference evidence="1 2" key="1">
    <citation type="submission" date="2017-04" db="EMBL/GenBank/DDBJ databases">
        <authorList>
            <person name="Afonso C.L."/>
            <person name="Miller P.J."/>
            <person name="Scott M.A."/>
            <person name="Spackman E."/>
            <person name="Goraichik I."/>
            <person name="Dimitrov K.M."/>
            <person name="Suarez D.L."/>
            <person name="Swayne D.E."/>
        </authorList>
    </citation>
    <scope>NUCLEOTIDE SEQUENCE [LARGE SCALE GENOMIC DNA]</scope>
    <source>
        <strain evidence="1 2">DSM 43828</strain>
    </source>
</reference>
<accession>A0A1W2FWK8</accession>
<sequence length="115" mass="12494">MLWLAAQVFLLCLVSFLAGAGITVLALRRRPEIPAGTGDTADEVVTEDLVEEEEVPGQQAEPVVIKASKKSMRYHTPDSPYYNRVSASLTFISPEEAELAGYKAWNAEKVTAPTA</sequence>
<protein>
    <submittedName>
        <fullName evidence="1">Uncharacterized protein</fullName>
    </submittedName>
</protein>
<dbReference type="AlphaFoldDB" id="A0A1W2FWK8"/>
<name>A0A1W2FWK8_KIBAR</name>
<evidence type="ECO:0000313" key="2">
    <source>
        <dbReference type="Proteomes" id="UP000192674"/>
    </source>
</evidence>
<keyword evidence="2" id="KW-1185">Reference proteome</keyword>
<dbReference type="OrthoDB" id="4871889at2"/>